<dbReference type="PANTHER" id="PTHR37935">
    <property type="entry name" value="CHROMOSOME UNDETERMINED SCAFFOLD_14, WHOLE GENOME SHOTGUN SEQUENCE"/>
    <property type="match status" value="1"/>
</dbReference>
<organism evidence="2 3">
    <name type="scientific">Bremia lactucae</name>
    <name type="common">Lettuce downy mildew</name>
    <dbReference type="NCBI Taxonomy" id="4779"/>
    <lineage>
        <taxon>Eukaryota</taxon>
        <taxon>Sar</taxon>
        <taxon>Stramenopiles</taxon>
        <taxon>Oomycota</taxon>
        <taxon>Peronosporomycetes</taxon>
        <taxon>Peronosporales</taxon>
        <taxon>Peronosporaceae</taxon>
        <taxon>Bremia</taxon>
    </lineage>
</organism>
<dbReference type="SUPFAM" id="SSF48371">
    <property type="entry name" value="ARM repeat"/>
    <property type="match status" value="1"/>
</dbReference>
<evidence type="ECO:0000313" key="3">
    <source>
        <dbReference type="Proteomes" id="UP000294530"/>
    </source>
</evidence>
<dbReference type="AlphaFoldDB" id="A0A976FKF9"/>
<dbReference type="GeneID" id="94348104"/>
<accession>A0A976FKF9</accession>
<evidence type="ECO:0000256" key="1">
    <source>
        <dbReference type="SAM" id="Phobius"/>
    </source>
</evidence>
<gene>
    <name evidence="2" type="ORF">CCR75_004347</name>
</gene>
<dbReference type="EMBL" id="SHOA02000017">
    <property type="protein sequence ID" value="TDH68124.1"/>
    <property type="molecule type" value="Genomic_DNA"/>
</dbReference>
<dbReference type="InterPro" id="IPR016024">
    <property type="entry name" value="ARM-type_fold"/>
</dbReference>
<sequence length="338" mass="37879">MGRLHAFGLLRSHLTASPCSHVPLSWHSCVRSIRRRRFSVEKSHVPPRKPLDVMSEPEMMRHLMRSQRVWWYMGAVVLGSVGLVAFGPELKLGMSKHTAEVASRSLQDETLRGNTRELASQIVQTVLNDPKVLTQASEFLQRLVMLESTRKALMSFLLNTLKDPLTQIAVADLTKQTVMALLQDPATLRQVIALLQSTVADPQTKESLLMLLKQLLQDPEIHAHITLLFASTLQQEVVKQSVKTTLSEAIHEVLSQNDVQNHAKEFVSNVVQDQTVQAQSGDAIWSTVMYALTPAWLSWVWQRSFDTTPVEALVVAAAAEDHIKKTKPVKEPTQKNAH</sequence>
<keyword evidence="1" id="KW-0812">Transmembrane</keyword>
<proteinExistence type="predicted"/>
<keyword evidence="3" id="KW-1185">Reference proteome</keyword>
<feature type="transmembrane region" description="Helical" evidence="1">
    <location>
        <begin position="69"/>
        <end position="87"/>
    </location>
</feature>
<keyword evidence="1" id="KW-0472">Membrane</keyword>
<comment type="caution">
    <text evidence="2">The sequence shown here is derived from an EMBL/GenBank/DDBJ whole genome shotgun (WGS) entry which is preliminary data.</text>
</comment>
<dbReference type="PANTHER" id="PTHR37935:SF1">
    <property type="entry name" value="CHROMOSOME UNDETERMINED SCAFFOLD_14, WHOLE GENOME SHOTGUN SEQUENCE"/>
    <property type="match status" value="1"/>
</dbReference>
<keyword evidence="1" id="KW-1133">Transmembrane helix</keyword>
<dbReference type="OrthoDB" id="276540at2759"/>
<dbReference type="KEGG" id="blac:94348104"/>
<dbReference type="Proteomes" id="UP000294530">
    <property type="component" value="Unassembled WGS sequence"/>
</dbReference>
<dbReference type="RefSeq" id="XP_067817623.1">
    <property type="nucleotide sequence ID" value="XM_067962433.1"/>
</dbReference>
<evidence type="ECO:0000313" key="2">
    <source>
        <dbReference type="EMBL" id="TDH68124.1"/>
    </source>
</evidence>
<reference evidence="2 3" key="1">
    <citation type="journal article" date="2021" name="Genome Biol.">
        <title>AFLAP: assembly-free linkage analysis pipeline using k-mers from genome sequencing data.</title>
        <authorList>
            <person name="Fletcher K."/>
            <person name="Zhang L."/>
            <person name="Gil J."/>
            <person name="Han R."/>
            <person name="Cavanaugh K."/>
            <person name="Michelmore R."/>
        </authorList>
    </citation>
    <scope>NUCLEOTIDE SEQUENCE [LARGE SCALE GENOMIC DNA]</scope>
    <source>
        <strain evidence="2 3">SF5</strain>
    </source>
</reference>
<name>A0A976FKF9_BRELC</name>
<protein>
    <submittedName>
        <fullName evidence="2">Uncharacterized protein</fullName>
    </submittedName>
</protein>